<dbReference type="HOGENOM" id="CLU_190880_0_0_1"/>
<dbReference type="OrthoDB" id="2628656at2759"/>
<name>A0A0C3K9N5_9AGAM</name>
<sequence length="66" mass="7564">GVVHIQVDGWQSPLVTSFMGVVLIWYEDGKIWRVTLEFCRLTSAHTGNYMGDLVHDLLVRYGLLEK</sequence>
<dbReference type="Proteomes" id="UP000054248">
    <property type="component" value="Unassembled WGS sequence"/>
</dbReference>
<dbReference type="AlphaFoldDB" id="A0A0C3K9N5"/>
<reference evidence="2" key="2">
    <citation type="submission" date="2015-01" db="EMBL/GenBank/DDBJ databases">
        <title>Evolutionary Origins and Diversification of the Mycorrhizal Mutualists.</title>
        <authorList>
            <consortium name="DOE Joint Genome Institute"/>
            <consortium name="Mycorrhizal Genomics Consortium"/>
            <person name="Kohler A."/>
            <person name="Kuo A."/>
            <person name="Nagy L.G."/>
            <person name="Floudas D."/>
            <person name="Copeland A."/>
            <person name="Barry K.W."/>
            <person name="Cichocki N."/>
            <person name="Veneault-Fourrey C."/>
            <person name="LaButti K."/>
            <person name="Lindquist E.A."/>
            <person name="Lipzen A."/>
            <person name="Lundell T."/>
            <person name="Morin E."/>
            <person name="Murat C."/>
            <person name="Riley R."/>
            <person name="Ohm R."/>
            <person name="Sun H."/>
            <person name="Tunlid A."/>
            <person name="Henrissat B."/>
            <person name="Grigoriev I.V."/>
            <person name="Hibbett D.S."/>
            <person name="Martin F."/>
        </authorList>
    </citation>
    <scope>NUCLEOTIDE SEQUENCE [LARGE SCALE GENOMIC DNA]</scope>
    <source>
        <strain evidence="2">MUT 4182</strain>
    </source>
</reference>
<evidence type="ECO:0000313" key="1">
    <source>
        <dbReference type="EMBL" id="KIO18118.1"/>
    </source>
</evidence>
<feature type="non-terminal residue" evidence="1">
    <location>
        <position position="66"/>
    </location>
</feature>
<dbReference type="InterPro" id="IPR012337">
    <property type="entry name" value="RNaseH-like_sf"/>
</dbReference>
<evidence type="ECO:0000313" key="2">
    <source>
        <dbReference type="Proteomes" id="UP000054248"/>
    </source>
</evidence>
<reference evidence="1 2" key="1">
    <citation type="submission" date="2014-04" db="EMBL/GenBank/DDBJ databases">
        <authorList>
            <consortium name="DOE Joint Genome Institute"/>
            <person name="Kuo A."/>
            <person name="Girlanda M."/>
            <person name="Perotto S."/>
            <person name="Kohler A."/>
            <person name="Nagy L.G."/>
            <person name="Floudas D."/>
            <person name="Copeland A."/>
            <person name="Barry K.W."/>
            <person name="Cichocki N."/>
            <person name="Veneault-Fourrey C."/>
            <person name="LaButti K."/>
            <person name="Lindquist E.A."/>
            <person name="Lipzen A."/>
            <person name="Lundell T."/>
            <person name="Morin E."/>
            <person name="Murat C."/>
            <person name="Sun H."/>
            <person name="Tunlid A."/>
            <person name="Henrissat B."/>
            <person name="Grigoriev I.V."/>
            <person name="Hibbett D.S."/>
            <person name="Martin F."/>
            <person name="Nordberg H.P."/>
            <person name="Cantor M.N."/>
            <person name="Hua S.X."/>
        </authorList>
    </citation>
    <scope>NUCLEOTIDE SEQUENCE [LARGE SCALE GENOMIC DNA]</scope>
    <source>
        <strain evidence="1 2">MUT 4182</strain>
    </source>
</reference>
<proteinExistence type="predicted"/>
<keyword evidence="2" id="KW-1185">Reference proteome</keyword>
<feature type="non-terminal residue" evidence="1">
    <location>
        <position position="1"/>
    </location>
</feature>
<protein>
    <submittedName>
        <fullName evidence="1">Uncharacterized protein</fullName>
    </submittedName>
</protein>
<gene>
    <name evidence="1" type="ORF">M407DRAFT_52258</name>
</gene>
<organism evidence="1 2">
    <name type="scientific">Tulasnella calospora MUT 4182</name>
    <dbReference type="NCBI Taxonomy" id="1051891"/>
    <lineage>
        <taxon>Eukaryota</taxon>
        <taxon>Fungi</taxon>
        <taxon>Dikarya</taxon>
        <taxon>Basidiomycota</taxon>
        <taxon>Agaricomycotina</taxon>
        <taxon>Agaricomycetes</taxon>
        <taxon>Cantharellales</taxon>
        <taxon>Tulasnellaceae</taxon>
        <taxon>Tulasnella</taxon>
    </lineage>
</organism>
<accession>A0A0C3K9N5</accession>
<dbReference type="SUPFAM" id="SSF53098">
    <property type="entry name" value="Ribonuclease H-like"/>
    <property type="match status" value="1"/>
</dbReference>
<dbReference type="EMBL" id="KN823311">
    <property type="protein sequence ID" value="KIO18118.1"/>
    <property type="molecule type" value="Genomic_DNA"/>
</dbReference>